<dbReference type="PANTHER" id="PTHR46825:SF9">
    <property type="entry name" value="BETA-LACTAMASE-RELATED DOMAIN-CONTAINING PROTEIN"/>
    <property type="match status" value="1"/>
</dbReference>
<keyword evidence="4" id="KW-1185">Reference proteome</keyword>
<dbReference type="RefSeq" id="WP_315997501.1">
    <property type="nucleotide sequence ID" value="NZ_JAWDJT010000003.1"/>
</dbReference>
<dbReference type="EC" id="3.1.1.103" evidence="3"/>
<feature type="chain" id="PRO_5045686038" evidence="1">
    <location>
        <begin position="22"/>
        <end position="454"/>
    </location>
</feature>
<evidence type="ECO:0000259" key="2">
    <source>
        <dbReference type="Pfam" id="PF00144"/>
    </source>
</evidence>
<reference evidence="3 4" key="1">
    <citation type="submission" date="2023-10" db="EMBL/GenBank/DDBJ databases">
        <title>Hymenobacter endophyticus sp. nov., an isolate from the leaf tissues of wheat.</title>
        <authorList>
            <person name="Dai Y."/>
        </authorList>
    </citation>
    <scope>NUCLEOTIDE SEQUENCE [LARGE SCALE GENOMIC DNA]</scope>
    <source>
        <strain evidence="3 4">ZK17L-C2</strain>
    </source>
</reference>
<comment type="caution">
    <text evidence="3">The sequence shown here is derived from an EMBL/GenBank/DDBJ whole genome shotgun (WGS) entry which is preliminary data.</text>
</comment>
<dbReference type="PANTHER" id="PTHR46825">
    <property type="entry name" value="D-ALANYL-D-ALANINE-CARBOXYPEPTIDASE/ENDOPEPTIDASE AMPH"/>
    <property type="match status" value="1"/>
</dbReference>
<organism evidence="3 4">
    <name type="scientific">Hymenobacter endophyticus</name>
    <dbReference type="NCBI Taxonomy" id="3076335"/>
    <lineage>
        <taxon>Bacteria</taxon>
        <taxon>Pseudomonadati</taxon>
        <taxon>Bacteroidota</taxon>
        <taxon>Cytophagia</taxon>
        <taxon>Cytophagales</taxon>
        <taxon>Hymenobacteraceae</taxon>
        <taxon>Hymenobacter</taxon>
    </lineage>
</organism>
<keyword evidence="3" id="KW-0378">Hydrolase</keyword>
<gene>
    <name evidence="3" type="ORF">ROI90_06365</name>
</gene>
<evidence type="ECO:0000313" key="4">
    <source>
        <dbReference type="Proteomes" id="UP001250698"/>
    </source>
</evidence>
<dbReference type="EMBL" id="JAWDJT010000003">
    <property type="protein sequence ID" value="MDU0370011.1"/>
    <property type="molecule type" value="Genomic_DNA"/>
</dbReference>
<dbReference type="GO" id="GO:0016787">
    <property type="term" value="F:hydrolase activity"/>
    <property type="evidence" value="ECO:0007669"/>
    <property type="project" value="UniProtKB-KW"/>
</dbReference>
<dbReference type="Pfam" id="PF00144">
    <property type="entry name" value="Beta-lactamase"/>
    <property type="match status" value="1"/>
</dbReference>
<dbReference type="Proteomes" id="UP001250698">
    <property type="component" value="Unassembled WGS sequence"/>
</dbReference>
<name>A0ABU3TF67_9BACT</name>
<dbReference type="InterPro" id="IPR001466">
    <property type="entry name" value="Beta-lactam-related"/>
</dbReference>
<feature type="signal peptide" evidence="1">
    <location>
        <begin position="1"/>
        <end position="21"/>
    </location>
</feature>
<protein>
    <submittedName>
        <fullName evidence="3">Serine hydrolase domain-containing protein</fullName>
        <ecNumber evidence="3">3.1.1.103</ecNumber>
    </submittedName>
</protein>
<dbReference type="InterPro" id="IPR012338">
    <property type="entry name" value="Beta-lactam/transpept-like"/>
</dbReference>
<evidence type="ECO:0000313" key="3">
    <source>
        <dbReference type="EMBL" id="MDU0370011.1"/>
    </source>
</evidence>
<sequence>MRLIVSLLLLLSLGRVGSSEAQSGVTRQLAAYMQGQQAVNQFAGVVLVTRHDSVLLHQAYGLADAEWQVPNTPDTRFALASITKQFTAIAVLQLAERGQLRLTDKLSQYVPGVPNGNGITLHQLLTHTAGLALDFEELYLVHTDATTDSALAFIRRQPVQFAPGARIGYSNVGYFLLGLVIEKASGLRYGTYLQRYILNVAGLHQSGLMSNTALVSGLARLYYREGAVLVKNPYINWELNVGHDGLYATAGDLLRFSQALRSATLLSPASLALMNTPHNQAYGGTGFLDRYGYGVFIDPYYSHRHHLLTHSGGYFGAMTTLDRYPQDEVVVIVLSNNQAESHIISYGLAGILFGKPVEVPYEHRALPAAPPVPPAYAGQYGPHHILYVKGHLYLQNLETPLVAETPTRFFSQQNPDRTVEFLPAKSGKVTALVLTKGGVRETFPKSGKPKAPAR</sequence>
<proteinExistence type="predicted"/>
<evidence type="ECO:0000256" key="1">
    <source>
        <dbReference type="SAM" id="SignalP"/>
    </source>
</evidence>
<keyword evidence="1" id="KW-0732">Signal</keyword>
<accession>A0ABU3TF67</accession>
<dbReference type="InterPro" id="IPR050491">
    <property type="entry name" value="AmpC-like"/>
</dbReference>
<feature type="domain" description="Beta-lactamase-related" evidence="2">
    <location>
        <begin position="32"/>
        <end position="339"/>
    </location>
</feature>
<dbReference type="SUPFAM" id="SSF56601">
    <property type="entry name" value="beta-lactamase/transpeptidase-like"/>
    <property type="match status" value="1"/>
</dbReference>
<dbReference type="Gene3D" id="3.40.710.10">
    <property type="entry name" value="DD-peptidase/beta-lactamase superfamily"/>
    <property type="match status" value="1"/>
</dbReference>